<dbReference type="GO" id="GO:0031491">
    <property type="term" value="F:nucleosome binding"/>
    <property type="evidence" value="ECO:0007669"/>
    <property type="project" value="TreeGrafter"/>
</dbReference>
<comment type="function">
    <text evidence="1">Component of the FACT complex, a general chromatin factor that acts to reorganize nucleosomes. The FACT complex is involved in multiple processes that require DNA as a template such as mRNA elongation, DNA replication and DNA repair. During transcription elongation the FACT complex acts as a histone chaperone that both destabilizes and restores nucleosomal structure. It facilitates the passage of RNA polymerase II and transcription by promoting the dissociation of one histone H2A-H2B dimer from the nucleosome, then subsequently promotes the reestablishment of the nucleosome following the passage of RNA polymerase II.</text>
</comment>
<dbReference type="PANTHER" id="PTHR13980:SF21">
    <property type="entry name" value="FACT COMPLEX SUBUNIT"/>
    <property type="match status" value="1"/>
</dbReference>
<dbReference type="Gene3D" id="3.40.350.10">
    <property type="entry name" value="Creatinase/prolidase N-terminal domain"/>
    <property type="match status" value="1"/>
</dbReference>
<protein>
    <recommendedName>
        <fullName evidence="1">FACT complex subunit</fullName>
    </recommendedName>
</protein>
<accession>A0AAV9D5Y8</accession>
<reference evidence="3" key="2">
    <citation type="submission" date="2023-06" db="EMBL/GenBank/DDBJ databases">
        <authorList>
            <person name="Ma L."/>
            <person name="Liu K.-W."/>
            <person name="Li Z."/>
            <person name="Hsiao Y.-Y."/>
            <person name="Qi Y."/>
            <person name="Fu T."/>
            <person name="Tang G."/>
            <person name="Zhang D."/>
            <person name="Sun W.-H."/>
            <person name="Liu D.-K."/>
            <person name="Li Y."/>
            <person name="Chen G.-Z."/>
            <person name="Liu X.-D."/>
            <person name="Liao X.-Y."/>
            <person name="Jiang Y.-T."/>
            <person name="Yu X."/>
            <person name="Hao Y."/>
            <person name="Huang J."/>
            <person name="Zhao X.-W."/>
            <person name="Ke S."/>
            <person name="Chen Y.-Y."/>
            <person name="Wu W.-L."/>
            <person name="Hsu J.-L."/>
            <person name="Lin Y.-F."/>
            <person name="Huang M.-D."/>
            <person name="Li C.-Y."/>
            <person name="Huang L."/>
            <person name="Wang Z.-W."/>
            <person name="Zhao X."/>
            <person name="Zhong W.-Y."/>
            <person name="Peng D.-H."/>
            <person name="Ahmad S."/>
            <person name="Lan S."/>
            <person name="Zhang J.-S."/>
            <person name="Tsai W.-C."/>
            <person name="Van De Peer Y."/>
            <person name="Liu Z.-J."/>
        </authorList>
    </citation>
    <scope>NUCLEOTIDE SEQUENCE</scope>
    <source>
        <strain evidence="3">CP</strain>
        <tissue evidence="3">Leaves</tissue>
    </source>
</reference>
<evidence type="ECO:0000256" key="1">
    <source>
        <dbReference type="RuleBase" id="RU367052"/>
    </source>
</evidence>
<dbReference type="GO" id="GO:0006281">
    <property type="term" value="P:DNA repair"/>
    <property type="evidence" value="ECO:0007669"/>
    <property type="project" value="UniProtKB-UniRule"/>
</dbReference>
<comment type="caution">
    <text evidence="3">The sequence shown here is derived from an EMBL/GenBank/DDBJ whole genome shotgun (WGS) entry which is preliminary data.</text>
</comment>
<keyword evidence="4" id="KW-1185">Reference proteome</keyword>
<keyword evidence="1" id="KW-0539">Nucleus</keyword>
<keyword evidence="1" id="KW-0804">Transcription</keyword>
<dbReference type="GO" id="GO:0035101">
    <property type="term" value="C:FACT complex"/>
    <property type="evidence" value="ECO:0007669"/>
    <property type="project" value="UniProtKB-UniRule"/>
</dbReference>
<keyword evidence="1" id="KW-0227">DNA damage</keyword>
<dbReference type="Proteomes" id="UP001180020">
    <property type="component" value="Unassembled WGS sequence"/>
</dbReference>
<name>A0AAV9D5Y8_ACOCL</name>
<gene>
    <name evidence="3" type="ORF">QJS10_CPB15g00055</name>
</gene>
<evidence type="ECO:0000313" key="3">
    <source>
        <dbReference type="EMBL" id="KAK1296713.1"/>
    </source>
</evidence>
<dbReference type="GO" id="GO:0006260">
    <property type="term" value="P:DNA replication"/>
    <property type="evidence" value="ECO:0007669"/>
    <property type="project" value="UniProtKB-KW"/>
</dbReference>
<dbReference type="InterPro" id="IPR029149">
    <property type="entry name" value="Creatin/AminoP/Spt16_N"/>
</dbReference>
<feature type="domain" description="FACT complex subunit SPT16 N-terminal lobe" evidence="2">
    <location>
        <begin position="31"/>
        <end position="197"/>
    </location>
</feature>
<comment type="subcellular location">
    <subcellularLocation>
        <location evidence="1">Nucleus</location>
    </subcellularLocation>
    <subcellularLocation>
        <location evidence="1">Chromosome</location>
    </subcellularLocation>
</comment>
<keyword evidence="1" id="KW-0158">Chromosome</keyword>
<organism evidence="3 4">
    <name type="scientific">Acorus calamus</name>
    <name type="common">Sweet flag</name>
    <dbReference type="NCBI Taxonomy" id="4465"/>
    <lineage>
        <taxon>Eukaryota</taxon>
        <taxon>Viridiplantae</taxon>
        <taxon>Streptophyta</taxon>
        <taxon>Embryophyta</taxon>
        <taxon>Tracheophyta</taxon>
        <taxon>Spermatophyta</taxon>
        <taxon>Magnoliopsida</taxon>
        <taxon>Liliopsida</taxon>
        <taxon>Acoraceae</taxon>
        <taxon>Acorus</taxon>
    </lineage>
</organism>
<dbReference type="PANTHER" id="PTHR13980">
    <property type="entry name" value="CDC68 RELATED"/>
    <property type="match status" value="1"/>
</dbReference>
<dbReference type="Pfam" id="PF14826">
    <property type="entry name" value="FACT-Spt16_Nlob"/>
    <property type="match status" value="1"/>
</dbReference>
<dbReference type="InterPro" id="IPR040258">
    <property type="entry name" value="Spt16"/>
</dbReference>
<keyword evidence="1" id="KW-0235">DNA replication</keyword>
<comment type="similarity">
    <text evidence="1">Belongs to the peptidase M24 family. SPT16 subfamily.</text>
</comment>
<evidence type="ECO:0000313" key="4">
    <source>
        <dbReference type="Proteomes" id="UP001180020"/>
    </source>
</evidence>
<dbReference type="EMBL" id="JAUJYO010000015">
    <property type="protein sequence ID" value="KAK1296713.1"/>
    <property type="molecule type" value="Genomic_DNA"/>
</dbReference>
<sequence>MGGHKGDERDPDELERVREAFEEIPKSASKMDQKKFKKKIKSFYSHWDNNTGGAWADVEILIVSSSSDRPFSSAFFRWMLGRDLSDTTAVMTHSKIHFLCPPEQAGFLRSLRSVAVNAVFSGVVVYPATDQEGRTRLMEVIFREVVADLRCPSVGGPMVPIVVACVGKERPRESGFGTYSLKARAFEFDWRDVTVGLSRFVRVRGGGADEEKLEVVEGGGDYLMEGIEESKGVEEEWVVISEVDDGDGSMDSSRIVYFD</sequence>
<comment type="subunit">
    <text evidence="1">Component of the FACT complex.</text>
</comment>
<dbReference type="InterPro" id="IPR029148">
    <property type="entry name" value="FACT-SPT16_Nlobe"/>
</dbReference>
<dbReference type="AlphaFoldDB" id="A0AAV9D5Y8"/>
<keyword evidence="1" id="KW-0805">Transcription regulation</keyword>
<evidence type="ECO:0000259" key="2">
    <source>
        <dbReference type="SMART" id="SM01285"/>
    </source>
</evidence>
<proteinExistence type="inferred from homology"/>
<dbReference type="SMART" id="SM01285">
    <property type="entry name" value="FACT-Spt16_Nlob"/>
    <property type="match status" value="1"/>
</dbReference>
<keyword evidence="1" id="KW-0234">DNA repair</keyword>
<dbReference type="GO" id="GO:0006368">
    <property type="term" value="P:transcription elongation by RNA polymerase II"/>
    <property type="evidence" value="ECO:0007669"/>
    <property type="project" value="TreeGrafter"/>
</dbReference>
<reference evidence="3" key="1">
    <citation type="journal article" date="2023" name="Nat. Commun.">
        <title>Diploid and tetraploid genomes of Acorus and the evolution of monocots.</title>
        <authorList>
            <person name="Ma L."/>
            <person name="Liu K.W."/>
            <person name="Li Z."/>
            <person name="Hsiao Y.Y."/>
            <person name="Qi Y."/>
            <person name="Fu T."/>
            <person name="Tang G.D."/>
            <person name="Zhang D."/>
            <person name="Sun W.H."/>
            <person name="Liu D.K."/>
            <person name="Li Y."/>
            <person name="Chen G.Z."/>
            <person name="Liu X.D."/>
            <person name="Liao X.Y."/>
            <person name="Jiang Y.T."/>
            <person name="Yu X."/>
            <person name="Hao Y."/>
            <person name="Huang J."/>
            <person name="Zhao X.W."/>
            <person name="Ke S."/>
            <person name="Chen Y.Y."/>
            <person name="Wu W.L."/>
            <person name="Hsu J.L."/>
            <person name="Lin Y.F."/>
            <person name="Huang M.D."/>
            <person name="Li C.Y."/>
            <person name="Huang L."/>
            <person name="Wang Z.W."/>
            <person name="Zhao X."/>
            <person name="Zhong W.Y."/>
            <person name="Peng D.H."/>
            <person name="Ahmad S."/>
            <person name="Lan S."/>
            <person name="Zhang J.S."/>
            <person name="Tsai W.C."/>
            <person name="Van de Peer Y."/>
            <person name="Liu Z.J."/>
        </authorList>
    </citation>
    <scope>NUCLEOTIDE SEQUENCE</scope>
    <source>
        <strain evidence="3">CP</strain>
    </source>
</reference>